<evidence type="ECO:0000313" key="3">
    <source>
        <dbReference type="Proteomes" id="UP000789831"/>
    </source>
</evidence>
<gene>
    <name evidence="2" type="ORF">AGERDE_LOCUS5241</name>
</gene>
<proteinExistence type="predicted"/>
<sequence length="283" mass="32059">MSTTTKLSSKSTNKNKRNSCKKSKESTTTSGNDEEPKTRTKKVQAQHKTRKTTLEAQEKDDDDLVFDYDFNKLNQRHNKSKTRDKNQSELDALFEEVHHASKELSKNTIDHKLFSSIVEDDEGDIVTLDNGNNNNGQKRQALQDKTNWAQNKIHKVSSSTISSNQCEFDSASEKTTTKAITKPSSSTVNSNINKNIKYKEKTKKTDFDLPSYLDIDNDKNGKNPITAENDSTNNKNTRNDSDSSDDPLTNVNEPPQAVRRVKIWMREVVPLPITISDDEFLSL</sequence>
<feature type="compositionally biased region" description="Basic residues" evidence="1">
    <location>
        <begin position="39"/>
        <end position="51"/>
    </location>
</feature>
<dbReference type="OrthoDB" id="10616190at2759"/>
<dbReference type="Proteomes" id="UP000789831">
    <property type="component" value="Unassembled WGS sequence"/>
</dbReference>
<evidence type="ECO:0000256" key="1">
    <source>
        <dbReference type="SAM" id="MobiDB-lite"/>
    </source>
</evidence>
<dbReference type="EMBL" id="CAJVPL010000684">
    <property type="protein sequence ID" value="CAG8521088.1"/>
    <property type="molecule type" value="Genomic_DNA"/>
</dbReference>
<feature type="compositionally biased region" description="Polar residues" evidence="1">
    <location>
        <begin position="226"/>
        <end position="236"/>
    </location>
</feature>
<organism evidence="2 3">
    <name type="scientific">Ambispora gerdemannii</name>
    <dbReference type="NCBI Taxonomy" id="144530"/>
    <lineage>
        <taxon>Eukaryota</taxon>
        <taxon>Fungi</taxon>
        <taxon>Fungi incertae sedis</taxon>
        <taxon>Mucoromycota</taxon>
        <taxon>Glomeromycotina</taxon>
        <taxon>Glomeromycetes</taxon>
        <taxon>Archaeosporales</taxon>
        <taxon>Ambisporaceae</taxon>
        <taxon>Ambispora</taxon>
    </lineage>
</organism>
<dbReference type="AlphaFoldDB" id="A0A9N9A7U4"/>
<feature type="region of interest" description="Disordered" evidence="1">
    <location>
        <begin position="209"/>
        <end position="254"/>
    </location>
</feature>
<protein>
    <submittedName>
        <fullName evidence="2">4015_t:CDS:1</fullName>
    </submittedName>
</protein>
<name>A0A9N9A7U4_9GLOM</name>
<feature type="compositionally biased region" description="Low complexity" evidence="1">
    <location>
        <begin position="1"/>
        <end position="12"/>
    </location>
</feature>
<evidence type="ECO:0000313" key="2">
    <source>
        <dbReference type="EMBL" id="CAG8521088.1"/>
    </source>
</evidence>
<accession>A0A9N9A7U4</accession>
<comment type="caution">
    <text evidence="2">The sequence shown here is derived from an EMBL/GenBank/DDBJ whole genome shotgun (WGS) entry which is preliminary data.</text>
</comment>
<reference evidence="2" key="1">
    <citation type="submission" date="2021-06" db="EMBL/GenBank/DDBJ databases">
        <authorList>
            <person name="Kallberg Y."/>
            <person name="Tangrot J."/>
            <person name="Rosling A."/>
        </authorList>
    </citation>
    <scope>NUCLEOTIDE SEQUENCE</scope>
    <source>
        <strain evidence="2">MT106</strain>
    </source>
</reference>
<keyword evidence="3" id="KW-1185">Reference proteome</keyword>
<feature type="region of interest" description="Disordered" evidence="1">
    <location>
        <begin position="1"/>
        <end position="58"/>
    </location>
</feature>